<dbReference type="SUPFAM" id="SSF53850">
    <property type="entry name" value="Periplasmic binding protein-like II"/>
    <property type="match status" value="1"/>
</dbReference>
<accession>A0ABQ3ELR8</accession>
<dbReference type="PANTHER" id="PTHR30419:SF28">
    <property type="entry name" value="HTH-TYPE TRANSCRIPTIONAL REGULATOR BSDA"/>
    <property type="match status" value="1"/>
</dbReference>
<dbReference type="Gene3D" id="3.40.190.10">
    <property type="entry name" value="Periplasmic binding protein-like II"/>
    <property type="match status" value="2"/>
</dbReference>
<dbReference type="InterPro" id="IPR005119">
    <property type="entry name" value="LysR_subst-bd"/>
</dbReference>
<sequence length="245" mass="26859">MRLTAEGQIVASYAGEINQILDSLDQRLSDIRRNKEGTVRMGSFGPSASTRILPQLLRKFAKYYPNISVNIQESVDAEALLDLRNGIVDMAVLADPRDDFETLPLATDQLVALVPQNSPLSSAKSVGQSELLAEPFIMTLGGNEPNIIRWFGEKLSDLHVTQRVQQTHSILALVEAGLGNAIVAALSLPRSHHGVRPVPLKKAPSMNIVMARKTMQPRSNAAALFWNFWVEEVERGLVTETLAPA</sequence>
<dbReference type="Proteomes" id="UP000637980">
    <property type="component" value="Unassembled WGS sequence"/>
</dbReference>
<comment type="caution">
    <text evidence="2">The sequence shown here is derived from an EMBL/GenBank/DDBJ whole genome shotgun (WGS) entry which is preliminary data.</text>
</comment>
<dbReference type="Pfam" id="PF03466">
    <property type="entry name" value="LysR_substrate"/>
    <property type="match status" value="1"/>
</dbReference>
<dbReference type="EMBL" id="BMXE01000004">
    <property type="protein sequence ID" value="GHB34639.1"/>
    <property type="molecule type" value="Genomic_DNA"/>
</dbReference>
<name>A0ABQ3ELR8_9HYPH</name>
<evidence type="ECO:0000313" key="3">
    <source>
        <dbReference type="Proteomes" id="UP000637980"/>
    </source>
</evidence>
<gene>
    <name evidence="2" type="ORF">GCM10007094_24950</name>
</gene>
<proteinExistence type="predicted"/>
<keyword evidence="3" id="KW-1185">Reference proteome</keyword>
<reference evidence="3" key="1">
    <citation type="journal article" date="2019" name="Int. J. Syst. Evol. Microbiol.">
        <title>The Global Catalogue of Microorganisms (GCM) 10K type strain sequencing project: providing services to taxonomists for standard genome sequencing and annotation.</title>
        <authorList>
            <consortium name="The Broad Institute Genomics Platform"/>
            <consortium name="The Broad Institute Genome Sequencing Center for Infectious Disease"/>
            <person name="Wu L."/>
            <person name="Ma J."/>
        </authorList>
    </citation>
    <scope>NUCLEOTIDE SEQUENCE [LARGE SCALE GENOMIC DNA]</scope>
    <source>
        <strain evidence="3">KCTC 12861</strain>
    </source>
</reference>
<evidence type="ECO:0000313" key="2">
    <source>
        <dbReference type="EMBL" id="GHB34639.1"/>
    </source>
</evidence>
<dbReference type="InterPro" id="IPR050950">
    <property type="entry name" value="HTH-type_LysR_regulators"/>
</dbReference>
<evidence type="ECO:0000259" key="1">
    <source>
        <dbReference type="Pfam" id="PF03466"/>
    </source>
</evidence>
<dbReference type="PANTHER" id="PTHR30419">
    <property type="entry name" value="HTH-TYPE TRANSCRIPTIONAL REGULATOR YBHD"/>
    <property type="match status" value="1"/>
</dbReference>
<feature type="domain" description="LysR substrate-binding" evidence="1">
    <location>
        <begin position="34"/>
        <end position="232"/>
    </location>
</feature>
<dbReference type="CDD" id="cd05466">
    <property type="entry name" value="PBP2_LTTR_substrate"/>
    <property type="match status" value="1"/>
</dbReference>
<protein>
    <submittedName>
        <fullName evidence="2">Transcriptional regulator</fullName>
    </submittedName>
</protein>
<organism evidence="2 3">
    <name type="scientific">Pseudovibrio japonicus</name>
    <dbReference type="NCBI Taxonomy" id="366534"/>
    <lineage>
        <taxon>Bacteria</taxon>
        <taxon>Pseudomonadati</taxon>
        <taxon>Pseudomonadota</taxon>
        <taxon>Alphaproteobacteria</taxon>
        <taxon>Hyphomicrobiales</taxon>
        <taxon>Stappiaceae</taxon>
        <taxon>Pseudovibrio</taxon>
    </lineage>
</organism>